<dbReference type="InterPro" id="IPR036291">
    <property type="entry name" value="NAD(P)-bd_dom_sf"/>
</dbReference>
<dbReference type="RefSeq" id="WP_311665466.1">
    <property type="nucleotide sequence ID" value="NZ_JAVREO010000003.1"/>
</dbReference>
<evidence type="ECO:0000313" key="5">
    <source>
        <dbReference type="Proteomes" id="UP001183410"/>
    </source>
</evidence>
<keyword evidence="5" id="KW-1185">Reference proteome</keyword>
<evidence type="ECO:0000259" key="3">
    <source>
        <dbReference type="SMART" id="SM00822"/>
    </source>
</evidence>
<dbReference type="InterPro" id="IPR002347">
    <property type="entry name" value="SDR_fam"/>
</dbReference>
<accession>A0ABU2JLD5</accession>
<feature type="domain" description="Ketoreductase" evidence="3">
    <location>
        <begin position="6"/>
        <end position="192"/>
    </location>
</feature>
<sequence length="329" mass="34600">MRVRDRVVVITGASSGVGRICAERFAARGCAVVLAARRGAELERVARRCRRHRGARALAVPTDVTSAAAVDALARRALETYGRIDVWVNCAAVAAFGSVESVPPDIARRVLETDVLGCLHGARAALPAMRAQGRGTVINIASAVGVAPVPYNSAYVMAKSAVRALGGCLRQELLLSGHREVRVCTVLPASLDTPFFAAAANYSGRAVRPLPPVYRPERVARRVERLVRAPRREVSVGPAAGALRVLSVVLPAGTEWFLAHRMDRGHLSRTESAPDGAGNVLRPVPAAARHGGWHGATRTGLRRLTAVAAAAAAVATARALTARRAAGGR</sequence>
<dbReference type="InterPro" id="IPR020904">
    <property type="entry name" value="Sc_DH/Rdtase_CS"/>
</dbReference>
<keyword evidence="2" id="KW-0560">Oxidoreductase</keyword>
<dbReference type="PANTHER" id="PTHR44196">
    <property type="entry name" value="DEHYDROGENASE/REDUCTASE SDR FAMILY MEMBER 7B"/>
    <property type="match status" value="1"/>
</dbReference>
<reference evidence="5" key="1">
    <citation type="submission" date="2023-07" db="EMBL/GenBank/DDBJ databases">
        <title>30 novel species of actinomycetes from the DSMZ collection.</title>
        <authorList>
            <person name="Nouioui I."/>
        </authorList>
    </citation>
    <scope>NUCLEOTIDE SEQUENCE [LARGE SCALE GENOMIC DNA]</scope>
    <source>
        <strain evidence="5">DSM 44915</strain>
    </source>
</reference>
<proteinExistence type="inferred from homology"/>
<evidence type="ECO:0000256" key="2">
    <source>
        <dbReference type="ARBA" id="ARBA00023002"/>
    </source>
</evidence>
<dbReference type="Proteomes" id="UP001183410">
    <property type="component" value="Unassembled WGS sequence"/>
</dbReference>
<comment type="similarity">
    <text evidence="1">Belongs to the short-chain dehydrogenases/reductases (SDR) family.</text>
</comment>
<organism evidence="4 5">
    <name type="scientific">Streptomyces chisholmiae</name>
    <dbReference type="NCBI Taxonomy" id="3075540"/>
    <lineage>
        <taxon>Bacteria</taxon>
        <taxon>Bacillati</taxon>
        <taxon>Actinomycetota</taxon>
        <taxon>Actinomycetes</taxon>
        <taxon>Kitasatosporales</taxon>
        <taxon>Streptomycetaceae</taxon>
        <taxon>Streptomyces</taxon>
    </lineage>
</organism>
<dbReference type="NCBIfam" id="NF005495">
    <property type="entry name" value="PRK07109.1"/>
    <property type="match status" value="1"/>
</dbReference>
<dbReference type="PROSITE" id="PS00061">
    <property type="entry name" value="ADH_SHORT"/>
    <property type="match status" value="1"/>
</dbReference>
<dbReference type="EMBL" id="JAVREO010000003">
    <property type="protein sequence ID" value="MDT0265775.1"/>
    <property type="molecule type" value="Genomic_DNA"/>
</dbReference>
<protein>
    <submittedName>
        <fullName evidence="4">SDR family oxidoreductase</fullName>
    </submittedName>
</protein>
<dbReference type="SUPFAM" id="SSF51735">
    <property type="entry name" value="NAD(P)-binding Rossmann-fold domains"/>
    <property type="match status" value="1"/>
</dbReference>
<name>A0ABU2JLD5_9ACTN</name>
<comment type="caution">
    <text evidence="4">The sequence shown here is derived from an EMBL/GenBank/DDBJ whole genome shotgun (WGS) entry which is preliminary data.</text>
</comment>
<evidence type="ECO:0000313" key="4">
    <source>
        <dbReference type="EMBL" id="MDT0265775.1"/>
    </source>
</evidence>
<dbReference type="InterPro" id="IPR057326">
    <property type="entry name" value="KR_dom"/>
</dbReference>
<dbReference type="PRINTS" id="PR00081">
    <property type="entry name" value="GDHRDH"/>
</dbReference>
<dbReference type="SMART" id="SM00822">
    <property type="entry name" value="PKS_KR"/>
    <property type="match status" value="1"/>
</dbReference>
<dbReference type="PANTHER" id="PTHR44196:SF1">
    <property type="entry name" value="DEHYDROGENASE_REDUCTASE SDR FAMILY MEMBER 7B"/>
    <property type="match status" value="1"/>
</dbReference>
<gene>
    <name evidence="4" type="ORF">RM844_05655</name>
</gene>
<evidence type="ECO:0000256" key="1">
    <source>
        <dbReference type="ARBA" id="ARBA00006484"/>
    </source>
</evidence>
<dbReference type="Gene3D" id="3.40.50.720">
    <property type="entry name" value="NAD(P)-binding Rossmann-like Domain"/>
    <property type="match status" value="1"/>
</dbReference>
<dbReference type="Pfam" id="PF00106">
    <property type="entry name" value="adh_short"/>
    <property type="match status" value="1"/>
</dbReference>